<feature type="compositionally biased region" description="Basic and acidic residues" evidence="1">
    <location>
        <begin position="138"/>
        <end position="154"/>
    </location>
</feature>
<keyword evidence="3" id="KW-1185">Reference proteome</keyword>
<evidence type="ECO:0000313" key="3">
    <source>
        <dbReference type="Proteomes" id="UP000054383"/>
    </source>
</evidence>
<dbReference type="OrthoDB" id="76567at2759"/>
<evidence type="ECO:0000313" key="2">
    <source>
        <dbReference type="EMBL" id="CRG92332.1"/>
    </source>
</evidence>
<name>A0A0U1MAL8_TALIS</name>
<organism evidence="2 3">
    <name type="scientific">Talaromyces islandicus</name>
    <name type="common">Penicillium islandicum</name>
    <dbReference type="NCBI Taxonomy" id="28573"/>
    <lineage>
        <taxon>Eukaryota</taxon>
        <taxon>Fungi</taxon>
        <taxon>Dikarya</taxon>
        <taxon>Ascomycota</taxon>
        <taxon>Pezizomycotina</taxon>
        <taxon>Eurotiomycetes</taxon>
        <taxon>Eurotiomycetidae</taxon>
        <taxon>Eurotiales</taxon>
        <taxon>Trichocomaceae</taxon>
        <taxon>Talaromyces</taxon>
        <taxon>Talaromyces sect. Islandici</taxon>
    </lineage>
</organism>
<gene>
    <name evidence="2" type="ORF">PISL3812_09389</name>
</gene>
<protein>
    <submittedName>
        <fullName evidence="2">Uncharacterized protein</fullName>
    </submittedName>
</protein>
<dbReference type="Proteomes" id="UP000054383">
    <property type="component" value="Unassembled WGS sequence"/>
</dbReference>
<accession>A0A0U1MAL8</accession>
<evidence type="ECO:0000256" key="1">
    <source>
        <dbReference type="SAM" id="MobiDB-lite"/>
    </source>
</evidence>
<sequence>MASACLERGCGEGFLADLDPCIPRYPYTGRSDFLREFDEMSEISGSYWFLLTDIDESTFTRDFENTTDDSHIAFSLWVSFDPLSRLLLFKLPPSPADEVASRTFSLLLHDSLQPSGLGYAITHLGSSPYGGGNRGRKRADCEWTPKRPPRGHDRNASTMVLEVARTEGQSKLNSDVRFWLDKAKLDVNIVLTLVIGQQEPRITIEKWERVQDRIHLTQRVVIHNYQEPVVTGGPLTIDFTKLFLRAPTTPNEKDIVLDVRQLELLAEEIWESE</sequence>
<reference evidence="2 3" key="1">
    <citation type="submission" date="2015-04" db="EMBL/GenBank/DDBJ databases">
        <authorList>
            <person name="Syromyatnikov M.Y."/>
            <person name="Popov V.N."/>
        </authorList>
    </citation>
    <scope>NUCLEOTIDE SEQUENCE [LARGE SCALE GENOMIC DNA]</scope>
    <source>
        <strain evidence="2">WF-38-12</strain>
    </source>
</reference>
<dbReference type="OMA" id="EHKEPDY"/>
<dbReference type="AlphaFoldDB" id="A0A0U1MAL8"/>
<proteinExistence type="predicted"/>
<dbReference type="EMBL" id="CVMT01000012">
    <property type="protein sequence ID" value="CRG92332.1"/>
    <property type="molecule type" value="Genomic_DNA"/>
</dbReference>
<feature type="region of interest" description="Disordered" evidence="1">
    <location>
        <begin position="130"/>
        <end position="154"/>
    </location>
</feature>